<feature type="coiled-coil region" evidence="1">
    <location>
        <begin position="27"/>
        <end position="61"/>
    </location>
</feature>
<evidence type="ECO:0000313" key="4">
    <source>
        <dbReference type="Proteomes" id="UP000182680"/>
    </source>
</evidence>
<reference evidence="4" key="1">
    <citation type="submission" date="2016-11" db="EMBL/GenBank/DDBJ databases">
        <authorList>
            <person name="Jaros S."/>
            <person name="Januszkiewicz K."/>
            <person name="Wedrychowicz H."/>
        </authorList>
    </citation>
    <scope>NUCLEOTIDE SEQUENCE [LARGE SCALE GENOMIC DNA]</scope>
    <source>
        <strain evidence="4">DSM 7057</strain>
    </source>
</reference>
<evidence type="ECO:0000313" key="3">
    <source>
        <dbReference type="EMBL" id="SFW39451.1"/>
    </source>
</evidence>
<feature type="transmembrane region" description="Helical" evidence="2">
    <location>
        <begin position="6"/>
        <end position="23"/>
    </location>
</feature>
<comment type="caution">
    <text evidence="3">The sequence shown here is derived from an EMBL/GenBank/DDBJ whole genome shotgun (WGS) entry which is preliminary data.</text>
</comment>
<protein>
    <submittedName>
        <fullName evidence="3">Uncharacterized protein</fullName>
    </submittedName>
</protein>
<dbReference type="Proteomes" id="UP000182680">
    <property type="component" value="Unassembled WGS sequence"/>
</dbReference>
<dbReference type="AlphaFoldDB" id="A0AA94HS36"/>
<keyword evidence="2" id="KW-0472">Membrane</keyword>
<proteinExistence type="predicted"/>
<evidence type="ECO:0000256" key="2">
    <source>
        <dbReference type="SAM" id="Phobius"/>
    </source>
</evidence>
<keyword evidence="1" id="KW-0175">Coiled coil</keyword>
<gene>
    <name evidence="3" type="ORF">SAMN02910291_01132</name>
</gene>
<organism evidence="3 4">
    <name type="scientific">Desulfovibrio desulfuricans</name>
    <dbReference type="NCBI Taxonomy" id="876"/>
    <lineage>
        <taxon>Bacteria</taxon>
        <taxon>Pseudomonadati</taxon>
        <taxon>Thermodesulfobacteriota</taxon>
        <taxon>Desulfovibrionia</taxon>
        <taxon>Desulfovibrionales</taxon>
        <taxon>Desulfovibrionaceae</taxon>
        <taxon>Desulfovibrio</taxon>
    </lineage>
</organism>
<name>A0AA94HS36_DESDE</name>
<accession>A0AA94HS36</accession>
<keyword evidence="2" id="KW-0812">Transmembrane</keyword>
<sequence>MTWEWAAAGIVFLLVVVFSVRLMKRGLFTLEDERALCEERIRLMEEELRQDQKNMASSEHLRIALAGLRDLLRLAGYPRGFWIEVTARGQGEARGEALLLHTPGGDWRISLSMRERQLRAVRKVAHGQGRWHLYGPELHEEYTELAPLMCALHTHLRQRDGSVAAGFNTPGTLAVPTAFAVRDENGAASPLSDAPPEKPHLARRFARRAVHVAIRKKSLPPPLKPGRHQDK</sequence>
<evidence type="ECO:0000256" key="1">
    <source>
        <dbReference type="SAM" id="Coils"/>
    </source>
</evidence>
<dbReference type="RefSeq" id="WP_072311639.1">
    <property type="nucleotide sequence ID" value="NZ_FPIW01000014.1"/>
</dbReference>
<keyword evidence="2" id="KW-1133">Transmembrane helix</keyword>
<dbReference type="EMBL" id="FPIW01000014">
    <property type="protein sequence ID" value="SFW39451.1"/>
    <property type="molecule type" value="Genomic_DNA"/>
</dbReference>